<keyword evidence="3 7" id="KW-0812">Transmembrane</keyword>
<dbReference type="PANTHER" id="PTHR30213:SF1">
    <property type="entry name" value="INNER MEMBRANE PROTEIN YHJD"/>
    <property type="match status" value="1"/>
</dbReference>
<evidence type="ECO:0000256" key="5">
    <source>
        <dbReference type="ARBA" id="ARBA00023136"/>
    </source>
</evidence>
<feature type="transmembrane region" description="Helical" evidence="7">
    <location>
        <begin position="215"/>
        <end position="237"/>
    </location>
</feature>
<feature type="transmembrane region" description="Helical" evidence="7">
    <location>
        <begin position="315"/>
        <end position="341"/>
    </location>
</feature>
<evidence type="ECO:0000256" key="6">
    <source>
        <dbReference type="SAM" id="MobiDB-lite"/>
    </source>
</evidence>
<reference evidence="8 9" key="1">
    <citation type="submission" date="2019-01" db="EMBL/GenBank/DDBJ databases">
        <title>Novel species of Cellulomonas.</title>
        <authorList>
            <person name="Liu Q."/>
            <person name="Xin Y.-H."/>
        </authorList>
    </citation>
    <scope>NUCLEOTIDE SEQUENCE [LARGE SCALE GENOMIC DNA]</scope>
    <source>
        <strain evidence="8 9">HLT2-17</strain>
    </source>
</reference>
<evidence type="ECO:0000256" key="3">
    <source>
        <dbReference type="ARBA" id="ARBA00022692"/>
    </source>
</evidence>
<sequence>MHDGGAAGSSPAVGRSQGPRRKPAGASAPANDATVPTGAGSAHLAAAARVDPAVRVDDPSRPAALVARVKAALAWWQRTRAARANARFGSAGGGVLTGGIAYSALFSVFAGLTIGFTVFMAILGSNTALRQDVLNTLATSLPGLIDTGDGNGLLEPDKLVVSAGLNVAGVIAVVVLLLNAMAALRTAVRAMFGANGVGGNAVHGKLRELAGFAEMALAVLISAVLSLVVTTAASWLLELVGLSQAAGAVVRILGIVVAFVVDAGIFALIVVVLAGLHPPTRDLRRGAAIAAVGIGAVRVLGTSVVAGSAGDNALLASFAVLVTLLIWINLIARIVLLAAAWTANPPHPVLRPPRQPRLHPDAGHVLRFPQLGAGASAEAVELVEVARRSPLVERSSRCAANFRW</sequence>
<comment type="subcellular location">
    <subcellularLocation>
        <location evidence="1">Cell membrane</location>
        <topology evidence="1">Multi-pass membrane protein</topology>
    </subcellularLocation>
</comment>
<name>A0A4V1ZGS6_9MICO</name>
<feature type="region of interest" description="Disordered" evidence="6">
    <location>
        <begin position="1"/>
        <end position="36"/>
    </location>
</feature>
<protein>
    <submittedName>
        <fullName evidence="8">YihY/virulence factor BrkB family protein</fullName>
    </submittedName>
</protein>
<dbReference type="InterPro" id="IPR017039">
    <property type="entry name" value="Virul_fac_BrkB"/>
</dbReference>
<dbReference type="EMBL" id="SDWW01000064">
    <property type="protein sequence ID" value="RYV49574.1"/>
    <property type="molecule type" value="Genomic_DNA"/>
</dbReference>
<keyword evidence="5 7" id="KW-0472">Membrane</keyword>
<dbReference type="GO" id="GO:0005886">
    <property type="term" value="C:plasma membrane"/>
    <property type="evidence" value="ECO:0007669"/>
    <property type="project" value="UniProtKB-SubCell"/>
</dbReference>
<dbReference type="Proteomes" id="UP000293764">
    <property type="component" value="Unassembled WGS sequence"/>
</dbReference>
<keyword evidence="9" id="KW-1185">Reference proteome</keyword>
<evidence type="ECO:0000256" key="2">
    <source>
        <dbReference type="ARBA" id="ARBA00022475"/>
    </source>
</evidence>
<evidence type="ECO:0000256" key="4">
    <source>
        <dbReference type="ARBA" id="ARBA00022989"/>
    </source>
</evidence>
<accession>A0A4V1ZGS6</accession>
<feature type="transmembrane region" description="Helical" evidence="7">
    <location>
        <begin position="288"/>
        <end position="309"/>
    </location>
</feature>
<evidence type="ECO:0000313" key="9">
    <source>
        <dbReference type="Proteomes" id="UP000293764"/>
    </source>
</evidence>
<proteinExistence type="predicted"/>
<dbReference type="PANTHER" id="PTHR30213">
    <property type="entry name" value="INNER MEMBRANE PROTEIN YHJD"/>
    <property type="match status" value="1"/>
</dbReference>
<dbReference type="OrthoDB" id="5143175at2"/>
<keyword evidence="2" id="KW-1003">Cell membrane</keyword>
<evidence type="ECO:0000313" key="8">
    <source>
        <dbReference type="EMBL" id="RYV49574.1"/>
    </source>
</evidence>
<evidence type="ECO:0000256" key="1">
    <source>
        <dbReference type="ARBA" id="ARBA00004651"/>
    </source>
</evidence>
<dbReference type="Pfam" id="PF03631">
    <property type="entry name" value="Virul_fac_BrkB"/>
    <property type="match status" value="1"/>
</dbReference>
<dbReference type="RefSeq" id="WP_130104099.1">
    <property type="nucleotide sequence ID" value="NZ_SDWW01000064.1"/>
</dbReference>
<feature type="transmembrane region" description="Helical" evidence="7">
    <location>
        <begin position="159"/>
        <end position="182"/>
    </location>
</feature>
<comment type="caution">
    <text evidence="8">The sequence shown here is derived from an EMBL/GenBank/DDBJ whole genome shotgun (WGS) entry which is preliminary data.</text>
</comment>
<gene>
    <name evidence="8" type="ORF">EUA98_18110</name>
</gene>
<organism evidence="8 9">
    <name type="scientific">Pengzhenrongella frigida</name>
    <dbReference type="NCBI Taxonomy" id="1259133"/>
    <lineage>
        <taxon>Bacteria</taxon>
        <taxon>Bacillati</taxon>
        <taxon>Actinomycetota</taxon>
        <taxon>Actinomycetes</taxon>
        <taxon>Micrococcales</taxon>
        <taxon>Pengzhenrongella</taxon>
    </lineage>
</organism>
<evidence type="ECO:0000256" key="7">
    <source>
        <dbReference type="SAM" id="Phobius"/>
    </source>
</evidence>
<feature type="transmembrane region" description="Helical" evidence="7">
    <location>
        <begin position="249"/>
        <end position="276"/>
    </location>
</feature>
<keyword evidence="4 7" id="KW-1133">Transmembrane helix</keyword>
<dbReference type="AlphaFoldDB" id="A0A4V1ZGS6"/>